<reference evidence="2" key="1">
    <citation type="journal article" date="2015" name="Nature">
        <title>Complex archaea that bridge the gap between prokaryotes and eukaryotes.</title>
        <authorList>
            <person name="Spang A."/>
            <person name="Saw J.H."/>
            <person name="Jorgensen S.L."/>
            <person name="Zaremba-Niedzwiedzka K."/>
            <person name="Martijn J."/>
            <person name="Lind A.E."/>
            <person name="van Eijk R."/>
            <person name="Schleper C."/>
            <person name="Guy L."/>
            <person name="Ettema T.J."/>
        </authorList>
    </citation>
    <scope>NUCLEOTIDE SEQUENCE</scope>
</reference>
<gene>
    <name evidence="2" type="ORF">LCGC14_1853040</name>
</gene>
<protein>
    <recommendedName>
        <fullName evidence="1">N-acetyltransferase domain-containing protein</fullName>
    </recommendedName>
</protein>
<dbReference type="EMBL" id="LAZR01018638">
    <property type="protein sequence ID" value="KKL95593.1"/>
    <property type="molecule type" value="Genomic_DNA"/>
</dbReference>
<dbReference type="PROSITE" id="PS51186">
    <property type="entry name" value="GNAT"/>
    <property type="match status" value="1"/>
</dbReference>
<evidence type="ECO:0000259" key="1">
    <source>
        <dbReference type="PROSITE" id="PS51186"/>
    </source>
</evidence>
<organism evidence="2">
    <name type="scientific">marine sediment metagenome</name>
    <dbReference type="NCBI Taxonomy" id="412755"/>
    <lineage>
        <taxon>unclassified sequences</taxon>
        <taxon>metagenomes</taxon>
        <taxon>ecological metagenomes</taxon>
    </lineage>
</organism>
<dbReference type="PANTHER" id="PTHR47237">
    <property type="entry name" value="SLL0310 PROTEIN"/>
    <property type="match status" value="1"/>
</dbReference>
<dbReference type="AlphaFoldDB" id="A0A0F9GA53"/>
<dbReference type="InterPro" id="IPR041496">
    <property type="entry name" value="YitH/HolE_GNAT"/>
</dbReference>
<dbReference type="GO" id="GO:0016747">
    <property type="term" value="F:acyltransferase activity, transferring groups other than amino-acyl groups"/>
    <property type="evidence" value="ECO:0007669"/>
    <property type="project" value="InterPro"/>
</dbReference>
<dbReference type="InterPro" id="IPR000182">
    <property type="entry name" value="GNAT_dom"/>
</dbReference>
<evidence type="ECO:0000313" key="2">
    <source>
        <dbReference type="EMBL" id="KKL95593.1"/>
    </source>
</evidence>
<dbReference type="InterPro" id="IPR016181">
    <property type="entry name" value="Acyl_CoA_acyltransferase"/>
</dbReference>
<proteinExistence type="predicted"/>
<dbReference type="CDD" id="cd04301">
    <property type="entry name" value="NAT_SF"/>
    <property type="match status" value="1"/>
</dbReference>
<name>A0A0F9GA53_9ZZZZ</name>
<dbReference type="Gene3D" id="3.40.630.90">
    <property type="match status" value="1"/>
</dbReference>
<dbReference type="SUPFAM" id="SSF55729">
    <property type="entry name" value="Acyl-CoA N-acyltransferases (Nat)"/>
    <property type="match status" value="1"/>
</dbReference>
<sequence>MKYFIIKEPENNEILDCIKVFLISFDKPDFKEIEEERRVWLYLINNNIARFLIAAKNEKIIGIGGLFLFQQVANIGYMGVLPEYRSRGVGSGIFKKLVEKALHLKYKTIILHASKFGEPIYKKFGFQGSYYVNSYFLPKSVPNIETKYKEVKEIKLLPDWLLKLDRETMGFNRSNYLKARIALGAKILVIENEGYALISKILSRVRLGPLIATNLGTALQLIKRSIPLGAEHIIIPKHPFLQNEILTSIPLTESDNPNLKMTYGKKISSKLEYLYAIGTYGKG</sequence>
<feature type="domain" description="N-acetyltransferase" evidence="1">
    <location>
        <begin position="4"/>
        <end position="158"/>
    </location>
</feature>
<dbReference type="InterPro" id="IPR052729">
    <property type="entry name" value="Acyl/Acetyltrans_Enzymes"/>
</dbReference>
<comment type="caution">
    <text evidence="2">The sequence shown here is derived from an EMBL/GenBank/DDBJ whole genome shotgun (WGS) entry which is preliminary data.</text>
</comment>
<dbReference type="Pfam" id="PF00583">
    <property type="entry name" value="Acetyltransf_1"/>
    <property type="match status" value="1"/>
</dbReference>
<dbReference type="Pfam" id="PF18014">
    <property type="entry name" value="Acetyltransf_18"/>
    <property type="match status" value="1"/>
</dbReference>
<dbReference type="PANTHER" id="PTHR47237:SF2">
    <property type="entry name" value="BLL4206 PROTEIN"/>
    <property type="match status" value="1"/>
</dbReference>
<accession>A0A0F9GA53</accession>
<dbReference type="Gene3D" id="3.40.630.30">
    <property type="match status" value="1"/>
</dbReference>